<keyword evidence="6" id="KW-1185">Reference proteome</keyword>
<keyword evidence="1" id="KW-0343">GTPase activation</keyword>
<dbReference type="SMART" id="SM00164">
    <property type="entry name" value="TBC"/>
    <property type="match status" value="1"/>
</dbReference>
<evidence type="ECO:0000256" key="1">
    <source>
        <dbReference type="ARBA" id="ARBA00022468"/>
    </source>
</evidence>
<dbReference type="FunFam" id="1.10.8.270:FF:000001">
    <property type="entry name" value="TBC1 domain family member 1"/>
    <property type="match status" value="1"/>
</dbReference>
<feature type="compositionally biased region" description="Acidic residues" evidence="3">
    <location>
        <begin position="67"/>
        <end position="76"/>
    </location>
</feature>
<dbReference type="Proteomes" id="UP000716291">
    <property type="component" value="Unassembled WGS sequence"/>
</dbReference>
<dbReference type="PANTHER" id="PTHR47219">
    <property type="entry name" value="RAB GTPASE-ACTIVATING PROTEIN 1-LIKE"/>
    <property type="match status" value="1"/>
</dbReference>
<dbReference type="PANTHER" id="PTHR47219:SF9">
    <property type="entry name" value="GTPASE ACTIVATING PROTEIN AND CENTROSOME-ASSOCIATED, ISOFORM B"/>
    <property type="match status" value="1"/>
</dbReference>
<sequence length="642" mass="73921">MTTLYDPPLKQPANLEYSDSSDEEEANSQFEMAQYDLDVVDEALLNPHNTEFMDHFGFKIQVKTDDEASSGEEEGPDNQTVTTTTGNSDNDSSDMSSIETNITSPPRSHSDDDIKPAFYPSTVPILKSPPIKSSNRASIISTISSKFKRPVSVISIPPLPSPAPTIVSRPSETFQRRRASRRSILPNRSSVIVKKFSHYNHKYDSEKQALLKQQAMESLASCRENDTDTADWDFWTLAINHFGDVLENQMDDLRQHLMKGGIPPSIRGYVWQIISKSRDVDLIEYNDLLKKPSSFEKQIQRDLTRTFPHHPYFMSESGRQRLFRVAKAYSVFDQEVGYCQGLAFVIGCLLIHLPEEDTFSVLVKLMGKYDLRGHFTPKMETLHQHMYQFDNIFQQKLPVVHRHMEHEAVSPSMYASQWFITLFSYRCPIELSFRIMDLLLIEGPQVLVQIAIALIVRNQEHILKLKFDALVEFLCNGVFNVFQEDADGFVDYVYRVELPTKFMSRLAQQYTEESETRDSRSSSQEDHLRRVNGQLSEHIRTVEGSLASLKTENQDLTHQIIDSKMEIARVVGEKEQLSHEYAQLRSAYERQVEDNRKLAEKNVYLVNQLTDTESMLINMKLKYAEKEGEFERVKKELKLAQK</sequence>
<keyword evidence="2" id="KW-0175">Coiled coil</keyword>
<feature type="region of interest" description="Disordered" evidence="3">
    <location>
        <begin position="1"/>
        <end position="29"/>
    </location>
</feature>
<dbReference type="AlphaFoldDB" id="A0A9P6XB79"/>
<dbReference type="SUPFAM" id="SSF47923">
    <property type="entry name" value="Ypt/Rab-GAP domain of gyp1p"/>
    <property type="match status" value="2"/>
</dbReference>
<reference evidence="5" key="1">
    <citation type="journal article" date="2020" name="Microb. Genom.">
        <title>Genetic diversity of clinical and environmental Mucorales isolates obtained from an investigation of mucormycosis cases among solid organ transplant recipients.</title>
        <authorList>
            <person name="Nguyen M.H."/>
            <person name="Kaul D."/>
            <person name="Muto C."/>
            <person name="Cheng S.J."/>
            <person name="Richter R.A."/>
            <person name="Bruno V.M."/>
            <person name="Liu G."/>
            <person name="Beyhan S."/>
            <person name="Sundermann A.J."/>
            <person name="Mounaud S."/>
            <person name="Pasculle A.W."/>
            <person name="Nierman W.C."/>
            <person name="Driscoll E."/>
            <person name="Cumbie R."/>
            <person name="Clancy C.J."/>
            <person name="Dupont C.L."/>
        </authorList>
    </citation>
    <scope>NUCLEOTIDE SEQUENCE</scope>
    <source>
        <strain evidence="5">GL11</strain>
    </source>
</reference>
<dbReference type="FunFam" id="1.10.472.80:FF:000027">
    <property type="entry name" value="GTPase activating protein (Evi5)"/>
    <property type="match status" value="1"/>
</dbReference>
<evidence type="ECO:0000313" key="6">
    <source>
        <dbReference type="Proteomes" id="UP000716291"/>
    </source>
</evidence>
<dbReference type="GO" id="GO:0031267">
    <property type="term" value="F:small GTPase binding"/>
    <property type="evidence" value="ECO:0007669"/>
    <property type="project" value="TreeGrafter"/>
</dbReference>
<evidence type="ECO:0000259" key="4">
    <source>
        <dbReference type="PROSITE" id="PS50086"/>
    </source>
</evidence>
<gene>
    <name evidence="5" type="ORF">G6F64_005109</name>
</gene>
<feature type="compositionally biased region" description="Low complexity" evidence="3">
    <location>
        <begin position="77"/>
        <end position="97"/>
    </location>
</feature>
<dbReference type="InterPro" id="IPR035969">
    <property type="entry name" value="Rab-GAP_TBC_sf"/>
</dbReference>
<organism evidence="5 6">
    <name type="scientific">Rhizopus oryzae</name>
    <name type="common">Mucormycosis agent</name>
    <name type="synonym">Rhizopus arrhizus var. delemar</name>
    <dbReference type="NCBI Taxonomy" id="64495"/>
    <lineage>
        <taxon>Eukaryota</taxon>
        <taxon>Fungi</taxon>
        <taxon>Fungi incertae sedis</taxon>
        <taxon>Mucoromycota</taxon>
        <taxon>Mucoromycotina</taxon>
        <taxon>Mucoromycetes</taxon>
        <taxon>Mucorales</taxon>
        <taxon>Mucorineae</taxon>
        <taxon>Rhizopodaceae</taxon>
        <taxon>Rhizopus</taxon>
    </lineage>
</organism>
<evidence type="ECO:0000256" key="2">
    <source>
        <dbReference type="SAM" id="Coils"/>
    </source>
</evidence>
<feature type="coiled-coil region" evidence="2">
    <location>
        <begin position="539"/>
        <end position="636"/>
    </location>
</feature>
<dbReference type="Pfam" id="PF23436">
    <property type="entry name" value="RabGap-TBC_2"/>
    <property type="match status" value="1"/>
</dbReference>
<evidence type="ECO:0000313" key="5">
    <source>
        <dbReference type="EMBL" id="KAG1309710.1"/>
    </source>
</evidence>
<dbReference type="OrthoDB" id="421393at2759"/>
<dbReference type="EMBL" id="JAANQT010000602">
    <property type="protein sequence ID" value="KAG1309710.1"/>
    <property type="molecule type" value="Genomic_DNA"/>
</dbReference>
<comment type="caution">
    <text evidence="5">The sequence shown here is derived from an EMBL/GenBank/DDBJ whole genome shotgun (WGS) entry which is preliminary data.</text>
</comment>
<feature type="compositionally biased region" description="Polar residues" evidence="3">
    <location>
        <begin position="98"/>
        <end position="107"/>
    </location>
</feature>
<dbReference type="Gene3D" id="1.10.472.80">
    <property type="entry name" value="Ypt/Rab-GAP domain of gyp1p, domain 3"/>
    <property type="match status" value="1"/>
</dbReference>
<proteinExistence type="predicted"/>
<name>A0A9P6XB79_RHIOR</name>
<dbReference type="PROSITE" id="PS50086">
    <property type="entry name" value="TBC_RABGAP"/>
    <property type="match status" value="1"/>
</dbReference>
<dbReference type="InterPro" id="IPR050302">
    <property type="entry name" value="Rab_GAP_TBC_domain"/>
</dbReference>
<accession>A0A9P6XB79</accession>
<dbReference type="GO" id="GO:0005096">
    <property type="term" value="F:GTPase activator activity"/>
    <property type="evidence" value="ECO:0007669"/>
    <property type="project" value="UniProtKB-KW"/>
</dbReference>
<protein>
    <recommendedName>
        <fullName evidence="4">Rab-GAP TBC domain-containing protein</fullName>
    </recommendedName>
</protein>
<dbReference type="Gene3D" id="1.10.8.270">
    <property type="entry name" value="putative rabgap domain of human tbc1 domain family member 14 like domains"/>
    <property type="match status" value="1"/>
</dbReference>
<feature type="domain" description="Rab-GAP TBC" evidence="4">
    <location>
        <begin position="261"/>
        <end position="443"/>
    </location>
</feature>
<feature type="region of interest" description="Disordered" evidence="3">
    <location>
        <begin position="64"/>
        <end position="113"/>
    </location>
</feature>
<dbReference type="InterPro" id="IPR000195">
    <property type="entry name" value="Rab-GAP-TBC_dom"/>
</dbReference>
<evidence type="ECO:0000256" key="3">
    <source>
        <dbReference type="SAM" id="MobiDB-lite"/>
    </source>
</evidence>